<evidence type="ECO:0000313" key="5">
    <source>
        <dbReference type="Proteomes" id="UP000240461"/>
    </source>
</evidence>
<dbReference type="Gene3D" id="1.25.40.20">
    <property type="entry name" value="Ankyrin repeat-containing domain"/>
    <property type="match status" value="1"/>
</dbReference>
<dbReference type="EMBL" id="KM982402">
    <property type="protein sequence ID" value="AKI80621.1"/>
    <property type="molecule type" value="Genomic_DNA"/>
</dbReference>
<keyword evidence="5" id="KW-1185">Reference proteome</keyword>
<dbReference type="Pfam" id="PF12796">
    <property type="entry name" value="Ank_2"/>
    <property type="match status" value="1"/>
</dbReference>
<name>A0A0G2YC47_9VIRU</name>
<dbReference type="PANTHER" id="PTHR24126:SF14">
    <property type="entry name" value="ANK_REP_REGION DOMAIN-CONTAINING PROTEIN"/>
    <property type="match status" value="1"/>
</dbReference>
<organism evidence="4 5">
    <name type="scientific">Acanthamoeba polyphaga mimivirus Kroon</name>
    <dbReference type="NCBI Taxonomy" id="3069720"/>
    <lineage>
        <taxon>Viruses</taxon>
        <taxon>Varidnaviria</taxon>
        <taxon>Bamfordvirae</taxon>
        <taxon>Nucleocytoviricota</taxon>
        <taxon>Megaviricetes</taxon>
        <taxon>Imitervirales</taxon>
        <taxon>Mimiviridae</taxon>
        <taxon>Megamimivirinae</taxon>
        <taxon>Mimivirus</taxon>
        <taxon>Mimivirus lagoaense</taxon>
    </lineage>
</organism>
<accession>A0A0G2YC47</accession>
<dbReference type="InterPro" id="IPR002110">
    <property type="entry name" value="Ankyrin_rpt"/>
</dbReference>
<keyword evidence="2" id="KW-0040">ANK repeat</keyword>
<keyword evidence="1" id="KW-0677">Repeat</keyword>
<dbReference type="SMART" id="SM00248">
    <property type="entry name" value="ANK"/>
    <property type="match status" value="2"/>
</dbReference>
<dbReference type="SUPFAM" id="SSF48403">
    <property type="entry name" value="Ankyrin repeat"/>
    <property type="match status" value="1"/>
</dbReference>
<dbReference type="PANTHER" id="PTHR24126">
    <property type="entry name" value="ANKYRIN REPEAT, PH AND SEC7 DOMAIN CONTAINING PROTEIN SECG-RELATED"/>
    <property type="match status" value="1"/>
</dbReference>
<feature type="region of interest" description="Disordered" evidence="3">
    <location>
        <begin position="1"/>
        <end position="48"/>
    </location>
</feature>
<reference evidence="4 5" key="1">
    <citation type="submission" date="2014-10" db="EMBL/GenBank/DDBJ databases">
        <title>Pan-genome analysis of Brazilian lineage A amoebal mimiviruses.</title>
        <authorList>
            <person name="Assis F.L."/>
            <person name="Abrahao J.S."/>
            <person name="Kroon E.G."/>
            <person name="Dornas F.P."/>
            <person name="Andrade K.R."/>
            <person name="Borato P.V.M."/>
            <person name="Pilotto M.R."/>
            <person name="Benamar S."/>
            <person name="LaScola B."/>
            <person name="Colson P."/>
        </authorList>
    </citation>
    <scope>NUCLEOTIDE SEQUENCE [LARGE SCALE GENOMIC DNA]</scope>
    <source>
        <strain evidence="4 5">Kroon</strain>
    </source>
</reference>
<evidence type="ECO:0000256" key="2">
    <source>
        <dbReference type="ARBA" id="ARBA00023043"/>
    </source>
</evidence>
<dbReference type="InterPro" id="IPR036770">
    <property type="entry name" value="Ankyrin_rpt-contain_sf"/>
</dbReference>
<feature type="compositionally biased region" description="Basic residues" evidence="3">
    <location>
        <begin position="10"/>
        <end position="31"/>
    </location>
</feature>
<proteinExistence type="predicted"/>
<evidence type="ECO:0000256" key="1">
    <source>
        <dbReference type="ARBA" id="ARBA00022737"/>
    </source>
</evidence>
<evidence type="ECO:0000256" key="3">
    <source>
        <dbReference type="SAM" id="MobiDB-lite"/>
    </source>
</evidence>
<evidence type="ECO:0000313" key="4">
    <source>
        <dbReference type="EMBL" id="AKI80621.1"/>
    </source>
</evidence>
<sequence>MKKFNSYYKPNHKLNHNGKSKTHHKPKPLQRKNSDRHKINKQSIRQIEKREKIQLNHKPVLSDNETNDSFLTPNGWVIADFTQDNENPWYSLSDKFSRYKNIYSQSDKKRSLNYLSKMKIDFQERDGNHMTHLMLACAYSFGDNNLTLVKFLLNQGISVNITNIFGKSALDFSLEKQGNIEIIKLLIKNISDKSLLDEALLTWSKTHYLPNIIVADILIKSGASINITDKYGSSLLVNIIGRQLHTHTKYEVFSFDTTNYFTKYVHNFEIKKLRSKNNFYEIIVEIAKFLLLNGIDINLKSLDSPEYIHIDSLISYWHLYHRTEYSLFDYIFCEKKRCNDNPLSKFIEPFFKSLDIQYPEPDYINKQQCYNKLIQLFLIYGCEYDSYLEKFNNNHLEIIKTIEFGKNYFKTINNELENIHTEFVYRPGGIRSNVFKIRWEYHNGLNYSDIKKSNLKIFDYFGIDDEEKFIQIIDSV</sequence>
<protein>
    <submittedName>
        <fullName evidence="4">Uncharacterized protein</fullName>
    </submittedName>
</protein>
<dbReference type="KEGG" id="vg:80514419"/>
<dbReference type="Proteomes" id="UP000240461">
    <property type="component" value="Segment"/>
</dbReference>